<dbReference type="NCBIfam" id="TIGR01766">
    <property type="entry name" value="IS200/IS605 family accessory protein TnpB-like domain"/>
    <property type="match status" value="1"/>
</dbReference>
<proteinExistence type="predicted"/>
<reference evidence="4" key="1">
    <citation type="submission" date="2017-05" db="EMBL/GenBank/DDBJ databases">
        <authorList>
            <person name="Varghese N."/>
            <person name="Submissions S."/>
        </authorList>
    </citation>
    <scope>NUCLEOTIDE SEQUENCE</scope>
    <source>
        <strain evidence="4">DSM 18763</strain>
    </source>
</reference>
<sequence>LWFMKLNIKLPTINKQFRWFEIKKLVPTKIARLLTKGAKPQAPLIKKELLSNGYNIYRLIIPFEIEIKSFDIENIEENRVLSIDLSPSENRLAVATILEEKRHSKPIFFKAKRIIRKIDRIQKEIDKIEKKIDHIADDIHTTKSKNHKEKLQNRLKHLYQEQKRKQRKIKQIRKEILNIFTNWIIEYAINYNIKIIAIEKLSFKKIPNWQSSKAIKRFTEWFYGKIKDKLQYKAKLKGIRILEVPPSYTSQYCHKCNKKAEADRLTFKCECGKYDRDYNASVNIGKRAIRIINRIRAGKSKSGEYISKDTPARNPSRQGLASFTGLISVLPLTRLVAYSSLVEISAIKLKRLIKWIDTRNYGYG</sequence>
<dbReference type="Pfam" id="PF07282">
    <property type="entry name" value="Cas12f1-like_TNB"/>
    <property type="match status" value="1"/>
</dbReference>
<feature type="domain" description="Cas12f1-like TNB" evidence="3">
    <location>
        <begin position="223"/>
        <end position="284"/>
    </location>
</feature>
<comment type="caution">
    <text evidence="4">The sequence shown here is derived from an EMBL/GenBank/DDBJ whole genome shotgun (WGS) entry which is preliminary data.</text>
</comment>
<dbReference type="NCBIfam" id="NF040570">
    <property type="entry name" value="guided_TnpB"/>
    <property type="match status" value="1"/>
</dbReference>
<dbReference type="RefSeq" id="WP_283571400.1">
    <property type="nucleotide sequence ID" value="NZ_FXTX01000002.1"/>
</dbReference>
<evidence type="ECO:0000259" key="3">
    <source>
        <dbReference type="Pfam" id="PF07282"/>
    </source>
</evidence>
<dbReference type="Proteomes" id="UP001157947">
    <property type="component" value="Unassembled WGS sequence"/>
</dbReference>
<dbReference type="AlphaFoldDB" id="A0AA46ACZ2"/>
<evidence type="ECO:0000313" key="5">
    <source>
        <dbReference type="Proteomes" id="UP001157947"/>
    </source>
</evidence>
<evidence type="ECO:0000313" key="4">
    <source>
        <dbReference type="EMBL" id="SMP01481.1"/>
    </source>
</evidence>
<organism evidence="4 5">
    <name type="scientific">Venenivibrio stagnispumantis</name>
    <dbReference type="NCBI Taxonomy" id="407998"/>
    <lineage>
        <taxon>Bacteria</taxon>
        <taxon>Pseudomonadati</taxon>
        <taxon>Aquificota</taxon>
        <taxon>Aquificia</taxon>
        <taxon>Aquificales</taxon>
        <taxon>Hydrogenothermaceae</taxon>
        <taxon>Venenivibrio</taxon>
    </lineage>
</organism>
<evidence type="ECO:0000256" key="1">
    <source>
        <dbReference type="ARBA" id="ARBA00023125"/>
    </source>
</evidence>
<keyword evidence="5" id="KW-1185">Reference proteome</keyword>
<feature type="coiled-coil region" evidence="2">
    <location>
        <begin position="111"/>
        <end position="175"/>
    </location>
</feature>
<dbReference type="GO" id="GO:0003677">
    <property type="term" value="F:DNA binding"/>
    <property type="evidence" value="ECO:0007669"/>
    <property type="project" value="UniProtKB-KW"/>
</dbReference>
<name>A0AA46ACZ2_9AQUI</name>
<dbReference type="EMBL" id="FXTX01000002">
    <property type="protein sequence ID" value="SMP01481.1"/>
    <property type="molecule type" value="Genomic_DNA"/>
</dbReference>
<gene>
    <name evidence="4" type="ORF">SAMN06264868_1021</name>
</gene>
<protein>
    <submittedName>
        <fullName evidence="4">Transposase, IS605 OrfB family, central region</fullName>
    </submittedName>
</protein>
<keyword evidence="1" id="KW-0238">DNA-binding</keyword>
<dbReference type="InterPro" id="IPR010095">
    <property type="entry name" value="Cas12f1-like_TNB"/>
</dbReference>
<evidence type="ECO:0000256" key="2">
    <source>
        <dbReference type="SAM" id="Coils"/>
    </source>
</evidence>
<accession>A0AA46ACZ2</accession>
<feature type="non-terminal residue" evidence="4">
    <location>
        <position position="1"/>
    </location>
</feature>
<keyword evidence="2" id="KW-0175">Coiled coil</keyword>